<sequence length="174" mass="20954">MEYFKKTGSIPIHSYNKLWLNQSFTILQITSLVEVILYEAWFFVFAKNKPSNFLTQFSLILSHISSILIISTVVVALIYMNHVNMIESRQRIDKFGVDTKLEAVLWMTLIDSFFNFFIFVKGIIFNSLYLEKEMFFFYIFFHLFINFINLFLIYILHEDLFNFKEKRKIKEFGR</sequence>
<reference evidence="2 3" key="1">
    <citation type="submission" date="2018-10" db="EMBL/GenBank/DDBJ databases">
        <title>Draft genome sequence of the microsporidian Tubulinosema ratisbonensis.</title>
        <authorList>
            <person name="Polonais V."/>
            <person name="Peyretaillade E."/>
            <person name="Niehus S."/>
            <person name="Wawrzyniak I."/>
            <person name="Franchet A."/>
            <person name="Gaspin C."/>
            <person name="Reichstadt M."/>
            <person name="Belser C."/>
            <person name="Labadie K."/>
            <person name="Delbac F."/>
            <person name="Ferrandon D."/>
        </authorList>
    </citation>
    <scope>NUCLEOTIDE SEQUENCE [LARGE SCALE GENOMIC DNA]</scope>
    <source>
        <strain evidence="2 3">Franzen</strain>
    </source>
</reference>
<dbReference type="OrthoDB" id="2196886at2759"/>
<keyword evidence="1" id="KW-0472">Membrane</keyword>
<keyword evidence="1" id="KW-0812">Transmembrane</keyword>
<proteinExistence type="predicted"/>
<evidence type="ECO:0000313" key="2">
    <source>
        <dbReference type="EMBL" id="RVD90719.1"/>
    </source>
</evidence>
<comment type="caution">
    <text evidence="2">The sequence shown here is derived from an EMBL/GenBank/DDBJ whole genome shotgun (WGS) entry which is preliminary data.</text>
</comment>
<accession>A0A437AI39</accession>
<dbReference type="VEuPathDB" id="MicrosporidiaDB:TUBRATIS_28460"/>
<feature type="transmembrane region" description="Helical" evidence="1">
    <location>
        <begin position="103"/>
        <end position="129"/>
    </location>
</feature>
<organism evidence="2 3">
    <name type="scientific">Tubulinosema ratisbonensis</name>
    <dbReference type="NCBI Taxonomy" id="291195"/>
    <lineage>
        <taxon>Eukaryota</taxon>
        <taxon>Fungi</taxon>
        <taxon>Fungi incertae sedis</taxon>
        <taxon>Microsporidia</taxon>
        <taxon>Tubulinosematoidea</taxon>
        <taxon>Tubulinosematidae</taxon>
        <taxon>Tubulinosema</taxon>
    </lineage>
</organism>
<feature type="transmembrane region" description="Helical" evidence="1">
    <location>
        <begin position="57"/>
        <end position="82"/>
    </location>
</feature>
<dbReference type="EMBL" id="RCSS01000796">
    <property type="protein sequence ID" value="RVD90719.1"/>
    <property type="molecule type" value="Genomic_DNA"/>
</dbReference>
<feature type="transmembrane region" description="Helical" evidence="1">
    <location>
        <begin position="135"/>
        <end position="157"/>
    </location>
</feature>
<gene>
    <name evidence="2" type="ORF">TUBRATIS_28460</name>
</gene>
<keyword evidence="3" id="KW-1185">Reference proteome</keyword>
<keyword evidence="1" id="KW-1133">Transmembrane helix</keyword>
<feature type="transmembrane region" description="Helical" evidence="1">
    <location>
        <begin position="24"/>
        <end position="45"/>
    </location>
</feature>
<dbReference type="Proteomes" id="UP000282876">
    <property type="component" value="Unassembled WGS sequence"/>
</dbReference>
<name>A0A437AI39_9MICR</name>
<evidence type="ECO:0000256" key="1">
    <source>
        <dbReference type="SAM" id="Phobius"/>
    </source>
</evidence>
<evidence type="ECO:0000313" key="3">
    <source>
        <dbReference type="Proteomes" id="UP000282876"/>
    </source>
</evidence>
<dbReference type="AlphaFoldDB" id="A0A437AI39"/>
<protein>
    <submittedName>
        <fullName evidence="2">Uncharacterized protein</fullName>
    </submittedName>
</protein>